<organism evidence="1 2">
    <name type="scientific">Pelobates cultripes</name>
    <name type="common">Western spadefoot toad</name>
    <dbReference type="NCBI Taxonomy" id="61616"/>
    <lineage>
        <taxon>Eukaryota</taxon>
        <taxon>Metazoa</taxon>
        <taxon>Chordata</taxon>
        <taxon>Craniata</taxon>
        <taxon>Vertebrata</taxon>
        <taxon>Euteleostomi</taxon>
        <taxon>Amphibia</taxon>
        <taxon>Batrachia</taxon>
        <taxon>Anura</taxon>
        <taxon>Pelobatoidea</taxon>
        <taxon>Pelobatidae</taxon>
        <taxon>Pelobates</taxon>
    </lineage>
</organism>
<proteinExistence type="predicted"/>
<name>A0AAD1STA9_PELCU</name>
<accession>A0AAD1STA9</accession>
<dbReference type="AlphaFoldDB" id="A0AAD1STA9"/>
<sequence length="396" mass="44790">MERRSVQWTVLPVPVFSRCLITSRDIVIDYINVFASLFNNMYFVLFLHDIQEETITFYSSGWRCKYLDKNSIVISPALYLKSIASHSKANQHFPSSHIVDLNLNGISSKQTEGKCKVSTVSSEPSTVKCTTMNKDKINGTENGRIKRLISIMENNTPCRDKEVRPEKKTDIPKDQYDSKENVGKDIVSRLCAVHINKKNCCLGDVKREDKSADLIENYKDAIAKLKHQKTWQPSPNSSESLVKASFHGHIQKCILQLHNSNTKQLTNPITCGLKSSIIERNSGGKKCFEGENPCLNSEHSQTHIATSPQTSVTRTCKAEKGKFEWSQTTQELSKRNLSASRHIISPQSHMRDVYEKINDLLPAGSQVTLGLMLNTIQQRLKPNHISVIFGQTHRFV</sequence>
<keyword evidence="2" id="KW-1185">Reference proteome</keyword>
<protein>
    <submittedName>
        <fullName evidence="1">Uncharacterized protein</fullName>
    </submittedName>
</protein>
<gene>
    <name evidence="1" type="ORF">PECUL_23A043444</name>
</gene>
<dbReference type="EMBL" id="OW240919">
    <property type="protein sequence ID" value="CAH2311455.1"/>
    <property type="molecule type" value="Genomic_DNA"/>
</dbReference>
<evidence type="ECO:0000313" key="2">
    <source>
        <dbReference type="Proteomes" id="UP001295444"/>
    </source>
</evidence>
<reference evidence="1" key="1">
    <citation type="submission" date="2022-03" db="EMBL/GenBank/DDBJ databases">
        <authorList>
            <person name="Alioto T."/>
            <person name="Alioto T."/>
            <person name="Gomez Garrido J."/>
        </authorList>
    </citation>
    <scope>NUCLEOTIDE SEQUENCE</scope>
</reference>
<evidence type="ECO:0000313" key="1">
    <source>
        <dbReference type="EMBL" id="CAH2311455.1"/>
    </source>
</evidence>
<dbReference type="Proteomes" id="UP001295444">
    <property type="component" value="Chromosome 08"/>
</dbReference>